<proteinExistence type="predicted"/>
<dbReference type="InterPro" id="IPR003961">
    <property type="entry name" value="FN3_dom"/>
</dbReference>
<dbReference type="CDD" id="cd00102">
    <property type="entry name" value="IPT"/>
    <property type="match status" value="3"/>
</dbReference>
<evidence type="ECO:0000259" key="3">
    <source>
        <dbReference type="PROSITE" id="PS50853"/>
    </source>
</evidence>
<gene>
    <name evidence="4" type="ORF">AN619_11750</name>
</gene>
<dbReference type="PANTHER" id="PTHR46769:SF2">
    <property type="entry name" value="FIBROCYSTIN-L ISOFORM 2 PRECURSOR-RELATED"/>
    <property type="match status" value="1"/>
</dbReference>
<dbReference type="PROSITE" id="PS50853">
    <property type="entry name" value="FN3"/>
    <property type="match status" value="1"/>
</dbReference>
<keyword evidence="1" id="KW-0732">Signal</keyword>
<organism evidence="4 5">
    <name type="scientific">Thermotalea metallivorans</name>
    <dbReference type="NCBI Taxonomy" id="520762"/>
    <lineage>
        <taxon>Bacteria</taxon>
        <taxon>Bacillati</taxon>
        <taxon>Bacillota</taxon>
        <taxon>Clostridia</taxon>
        <taxon>Peptostreptococcales</taxon>
        <taxon>Thermotaleaceae</taxon>
        <taxon>Thermotalea</taxon>
    </lineage>
</organism>
<dbReference type="InterPro" id="IPR036116">
    <property type="entry name" value="FN3_sf"/>
</dbReference>
<dbReference type="STRING" id="520762.AN619_11750"/>
<dbReference type="Pfam" id="PF01833">
    <property type="entry name" value="TIG"/>
    <property type="match status" value="2"/>
</dbReference>
<feature type="region of interest" description="Disordered" evidence="2">
    <location>
        <begin position="1883"/>
        <end position="1916"/>
    </location>
</feature>
<dbReference type="Gene3D" id="2.60.40.10">
    <property type="entry name" value="Immunoglobulins"/>
    <property type="match status" value="7"/>
</dbReference>
<dbReference type="InterPro" id="IPR002909">
    <property type="entry name" value="IPT_dom"/>
</dbReference>
<evidence type="ECO:0000256" key="2">
    <source>
        <dbReference type="SAM" id="MobiDB-lite"/>
    </source>
</evidence>
<dbReference type="OrthoDB" id="1656124at2"/>
<dbReference type="CDD" id="cd00063">
    <property type="entry name" value="FN3"/>
    <property type="match status" value="1"/>
</dbReference>
<evidence type="ECO:0000313" key="4">
    <source>
        <dbReference type="EMBL" id="KXG76218.1"/>
    </source>
</evidence>
<sequence>MIAMKKKDIKKIVAAFMIFALVCGIFPWQEIPAVFAAPTVNKIEITKIYNGNYNLPSHYYLTVYGSELNNLEVKIQSDDGKVTTLTPSSPGATVSQYTISTSQVGSKFLINGLLYEIVEDDMPQLKGVTSKLVQSGQQIGITGIRLNKIDTDNSDNKTIKIQYYQGISEQDISTAMIHTDDTQTTKNITVVAGLGVQNLKVVKKYKEGAVDIEISYRYLDAFRIYDIISGVNPADIVMNPNKGKKGDKVTLTTDTFPEDYSVFLIENLEDPFLGKNLGEAIENNHSPTQKDTITFEVPSGLELKTYHVILTNYINPAGIKPTDNISNLIVKQLWIGTFTVVDGKFLPQIQSVQPSSGPDAGSEVKINGKFFEELNIDGLTGFYDSSIGAENLEVEERNGLKQLKIAYPSDANTKYNGKQVTIQRYISVIIGNAAEFQDKTKQAFYYGANQFDTLTVMAKPLEAGDKDLVKDVIVNIETIITETADPSKVYVIKEQAVKEDAYTYIPSFTEPVIDTVVPKVIGVKKEGVLYKTATDVIIAINGKDFHVYKYVDGTGQEKIIYPKVVIGGNDDNGEILLKRIGDTVYYRDKINGDVVLAGAGLEVMDAQGRLMNGTVGSEIGNKIILRIPAGLEIDAQKVNASLQNVAVANPVRGSENYGPYTIKADAVQFIHTEDVPVIEEVKPNVVTLDGREDVVIKGSNFASDVKVYIDGKEVTGIKRNGIGTQIDFKSPPGREGDTLVYVLNPSTGGIATYPYKYVRTYTNPKITDFSPKKGKTGTLVVITGENFIKPDPTALEKDIFKLIGTRVLLEGKDINQYYRDSITKQITLQNFEAADKILQNNGEKLILRDYYHSIILKDTATGRFFTLDVDVQGRPLLSNGIDQKFVFSAEGSGIRADKDGGGIYDVTLGTGNDAGGNYDFISLDVRPADGTPELTLKVMTPYIVQNGVITGNNVKVMGIDKIYFTVPILSADGYYDVTVENPDTKRDSRMDQAGFYYYTQPSSKPKIKTIEPDHGSVDGGYLIRITGEKEPGKECFVDNGAEKTKVFINGIEVPKEKVTVSVDGLTMEAIVPKLNVDLRSKYDTDRLTVPVVVVNPDGGSDSKEKGFTYIVPTSHPEIIKIVPQKGNAAGNEIVEITGKDFRFYEPYDDANRDQAWNPGETYRDLNGFFYQGNGSFVADDGTQGPDDFTNMQIYQLKADVGEDNFQKIVLPVLPKVYFGTKQAEILEFANGYLKVKTPAGKIDSVDVYVVNNDSGISNTVKFTYEGSNPKIDKIIPAEGKKQGGEKIELFGKGFVVTDVSVYYKDTADGNYKTKTIPQPLVRFGNIYNKDIPREQENSGRIDNSRATVKLAGGLTVSYDGANNLLTLTILEEQKNYTVTLPYTGAIAYVPVSLLEYVDGQGIAQSYASGGKYDEWIRLEVSDRRLLVERGYSPKVEYKDATQMVVYTPSYHTVGPVAVTILNPDGGTGEGKFTYKNPDSRPVITNITKDGRNPSAEFINGQEMRIVRMTYKGGNIVSVLGTDFRENAILQVGDVLTVKKENITYQLPGKLTFTMPNVGEGALGKRHRVVVMNEDGGNASSDLANPPIYIEFIKGETAPAVETVTPAKGPAGGGTTVTIRGKDFREGLSVFFGEVQVPKANVTVVDYKTIRVITPAHGPGQVDVKVENPDGELANPGGKYTFVSTPNITAVVDPSDPGETTRIKTISILGGQEIKVKGSGFMEGAKVIFNPKLELVADGKDTEKALFIQGKYYTLKQGAEGSNTKVIDGETLTVAAPAGKQGTGGILVVNPDGGASSIYGDLLYGTPELQAPGGVVAELVYDRYIKVNWNPVAGAKEYEIYVVANNKVREFIGSTELTSFVYENIAPYTSYRFVVTAIGAYGSSKASSESNTVTTKGKAGPPDQDGGLGEKTKQEKMGDRAEIVIGTGEDTQKDLTVDLTRGTLAGSKEVVISIPASVVADGGRGSIIVNGKDFRIKFSPNIFYTDKIKENKKRGDAGVRVEIMPVAEIPDMDNHQTALSGAYGIKAFAFAGKDRTEITYVRAPVQITLDVDRAKADMRKLKSLHLSRYDAYEGTWIPMAAGNGDSMALTALTDRLGKFMILGSRR</sequence>
<dbReference type="InterPro" id="IPR052387">
    <property type="entry name" value="Fibrocystin"/>
</dbReference>
<dbReference type="PANTHER" id="PTHR46769">
    <property type="entry name" value="POLYCYSTIC KIDNEY AND HEPATIC DISEASE 1 (AUTOSOMAL RECESSIVE)-LIKE 1"/>
    <property type="match status" value="1"/>
</dbReference>
<accession>A0A140L6P3</accession>
<dbReference type="PATRIC" id="fig|520762.4.peg.1313"/>
<comment type="caution">
    <text evidence="4">The sequence shown here is derived from an EMBL/GenBank/DDBJ whole genome shotgun (WGS) entry which is preliminary data.</text>
</comment>
<dbReference type="SMART" id="SM00060">
    <property type="entry name" value="FN3"/>
    <property type="match status" value="1"/>
</dbReference>
<keyword evidence="5" id="KW-1185">Reference proteome</keyword>
<evidence type="ECO:0000256" key="1">
    <source>
        <dbReference type="ARBA" id="ARBA00022729"/>
    </source>
</evidence>
<dbReference type="SUPFAM" id="SSF81296">
    <property type="entry name" value="E set domains"/>
    <property type="match status" value="4"/>
</dbReference>
<dbReference type="Proteomes" id="UP000070456">
    <property type="component" value="Unassembled WGS sequence"/>
</dbReference>
<dbReference type="SUPFAM" id="SSF49265">
    <property type="entry name" value="Fibronectin type III"/>
    <property type="match status" value="1"/>
</dbReference>
<dbReference type="SMART" id="SM00429">
    <property type="entry name" value="IPT"/>
    <property type="match status" value="3"/>
</dbReference>
<feature type="compositionally biased region" description="Polar residues" evidence="2">
    <location>
        <begin position="1883"/>
        <end position="1894"/>
    </location>
</feature>
<protein>
    <recommendedName>
        <fullName evidence="3">Fibronectin type-III domain-containing protein</fullName>
    </recommendedName>
</protein>
<evidence type="ECO:0000313" key="5">
    <source>
        <dbReference type="Proteomes" id="UP000070456"/>
    </source>
</evidence>
<dbReference type="InterPro" id="IPR013783">
    <property type="entry name" value="Ig-like_fold"/>
</dbReference>
<dbReference type="EMBL" id="LOEE01000028">
    <property type="protein sequence ID" value="KXG76218.1"/>
    <property type="molecule type" value="Genomic_DNA"/>
</dbReference>
<name>A0A140L6P3_9FIRM</name>
<reference evidence="4 5" key="1">
    <citation type="submission" date="2015-12" db="EMBL/GenBank/DDBJ databases">
        <title>Draft genome sequence of the thermoanaerobe Thermotalea metallivorans, an isolate from the runoff channel of the Great Artesian Basin, Australia.</title>
        <authorList>
            <person name="Patel B.K."/>
        </authorList>
    </citation>
    <scope>NUCLEOTIDE SEQUENCE [LARGE SCALE GENOMIC DNA]</scope>
    <source>
        <strain evidence="4 5">B2-1</strain>
    </source>
</reference>
<feature type="domain" description="Fibronectin type-III" evidence="3">
    <location>
        <begin position="1810"/>
        <end position="1897"/>
    </location>
</feature>
<dbReference type="InterPro" id="IPR014756">
    <property type="entry name" value="Ig_E-set"/>
</dbReference>
<feature type="compositionally biased region" description="Basic and acidic residues" evidence="2">
    <location>
        <begin position="1907"/>
        <end position="1916"/>
    </location>
</feature>